<accession>A0A2H0TWU4</accession>
<dbReference type="Proteomes" id="UP000231530">
    <property type="component" value="Unassembled WGS sequence"/>
</dbReference>
<evidence type="ECO:0000256" key="1">
    <source>
        <dbReference type="SAM" id="MobiDB-lite"/>
    </source>
</evidence>
<dbReference type="AlphaFoldDB" id="A0A2H0TWU4"/>
<proteinExistence type="predicted"/>
<feature type="region of interest" description="Disordered" evidence="1">
    <location>
        <begin position="96"/>
        <end position="184"/>
    </location>
</feature>
<feature type="compositionally biased region" description="Basic and acidic residues" evidence="1">
    <location>
        <begin position="96"/>
        <end position="126"/>
    </location>
</feature>
<protein>
    <submittedName>
        <fullName evidence="2">Uncharacterized protein</fullName>
    </submittedName>
</protein>
<comment type="caution">
    <text evidence="2">The sequence shown here is derived from an EMBL/GenBank/DDBJ whole genome shotgun (WGS) entry which is preliminary data.</text>
</comment>
<organism evidence="2 3">
    <name type="scientific">Candidatus Magasanikbacteria bacterium CG10_big_fil_rev_8_21_14_0_10_42_10</name>
    <dbReference type="NCBI Taxonomy" id="1974649"/>
    <lineage>
        <taxon>Bacteria</taxon>
        <taxon>Candidatus Magasanikiibacteriota</taxon>
    </lineage>
</organism>
<dbReference type="EMBL" id="PFBY01000014">
    <property type="protein sequence ID" value="PIR76644.1"/>
    <property type="molecule type" value="Genomic_DNA"/>
</dbReference>
<sequence>MGGRLVVDGQPTVVARLRVELSLDEDAFTDVPVDAERDAIGDLVGDPEVDVMPVPQRLVKIDERLEAVAQGQVDGVAEVEDEVRLDRVGRRHVVLPREPREATAQRELRPQPIREDVGEAERDASEQGHAGTVASVTRARNTREPAHLEPEPHEERVRELELGLVDGDDRLNEPLPNDGPVDDLRRRGRDAELERRARARWRARELCLVGAVPDSRPLDLDVRIGGTRRGADELHGVPIGSVEDPGLRCCRLRGGAGDHHCDGRKSRKRVALHSTLLLPPNDGCR</sequence>
<feature type="compositionally biased region" description="Basic and acidic residues" evidence="1">
    <location>
        <begin position="141"/>
        <end position="172"/>
    </location>
</feature>
<name>A0A2H0TWU4_9BACT</name>
<reference evidence="3" key="1">
    <citation type="submission" date="2017-09" db="EMBL/GenBank/DDBJ databases">
        <title>Depth-based differentiation of microbial function through sediment-hosted aquifers and enrichment of novel symbionts in the deep terrestrial subsurface.</title>
        <authorList>
            <person name="Probst A.J."/>
            <person name="Ladd B."/>
            <person name="Jarett J.K."/>
            <person name="Geller-Mcgrath D.E."/>
            <person name="Sieber C.M.K."/>
            <person name="Emerson J.B."/>
            <person name="Anantharaman K."/>
            <person name="Thomas B.C."/>
            <person name="Malmstrom R."/>
            <person name="Stieglmeier M."/>
            <person name="Klingl A."/>
            <person name="Woyke T."/>
            <person name="Ryan C.M."/>
            <person name="Banfield J.F."/>
        </authorList>
    </citation>
    <scope>NUCLEOTIDE SEQUENCE [LARGE SCALE GENOMIC DNA]</scope>
</reference>
<evidence type="ECO:0000313" key="3">
    <source>
        <dbReference type="Proteomes" id="UP000231530"/>
    </source>
</evidence>
<gene>
    <name evidence="2" type="ORF">COU32_01080</name>
</gene>
<evidence type="ECO:0000313" key="2">
    <source>
        <dbReference type="EMBL" id="PIR76644.1"/>
    </source>
</evidence>